<dbReference type="HOGENOM" id="CLU_2870002_0_0_1"/>
<sequence>MQIPDTGTNCCCCPSLAGCGCISDSTSCRWMSMGAADPRMDHGPPDDCAQRAVCHCDFGNKTTS</sequence>
<organism evidence="1 2">
    <name type="scientific">Drosophila simulans</name>
    <name type="common">Fruit fly</name>
    <dbReference type="NCBI Taxonomy" id="7240"/>
    <lineage>
        <taxon>Eukaryota</taxon>
        <taxon>Metazoa</taxon>
        <taxon>Ecdysozoa</taxon>
        <taxon>Arthropoda</taxon>
        <taxon>Hexapoda</taxon>
        <taxon>Insecta</taxon>
        <taxon>Pterygota</taxon>
        <taxon>Neoptera</taxon>
        <taxon>Endopterygota</taxon>
        <taxon>Diptera</taxon>
        <taxon>Brachycera</taxon>
        <taxon>Muscomorpha</taxon>
        <taxon>Ephydroidea</taxon>
        <taxon>Drosophilidae</taxon>
        <taxon>Drosophila</taxon>
        <taxon>Sophophora</taxon>
    </lineage>
</organism>
<accession>B4Q478</accession>
<reference evidence="1 2" key="1">
    <citation type="journal article" date="2007" name="Nature">
        <title>Evolution of genes and genomes on the Drosophila phylogeny.</title>
        <authorList>
            <consortium name="Drosophila 12 Genomes Consortium"/>
            <person name="Clark A.G."/>
            <person name="Eisen M.B."/>
            <person name="Smith D.R."/>
            <person name="Bergman C.M."/>
            <person name="Oliver B."/>
            <person name="Markow T.A."/>
            <person name="Kaufman T.C."/>
            <person name="Kellis M."/>
            <person name="Gelbart W."/>
            <person name="Iyer V.N."/>
            <person name="Pollard D.A."/>
            <person name="Sackton T.B."/>
            <person name="Larracuente A.M."/>
            <person name="Singh N.D."/>
            <person name="Abad J.P."/>
            <person name="Abt D.N."/>
            <person name="Adryan B."/>
            <person name="Aguade M."/>
            <person name="Akashi H."/>
            <person name="Anderson W.W."/>
            <person name="Aquadro C.F."/>
            <person name="Ardell D.H."/>
            <person name="Arguello R."/>
            <person name="Artieri C.G."/>
            <person name="Barbash D.A."/>
            <person name="Barker D."/>
            <person name="Barsanti P."/>
            <person name="Batterham P."/>
            <person name="Batzoglou S."/>
            <person name="Begun D."/>
            <person name="Bhutkar A."/>
            <person name="Blanco E."/>
            <person name="Bosak S.A."/>
            <person name="Bradley R.K."/>
            <person name="Brand A.D."/>
            <person name="Brent M.R."/>
            <person name="Brooks A.N."/>
            <person name="Brown R.H."/>
            <person name="Butlin R.K."/>
            <person name="Caggese C."/>
            <person name="Calvi B.R."/>
            <person name="Bernardo de Carvalho A."/>
            <person name="Caspi A."/>
            <person name="Castrezana S."/>
            <person name="Celniker S.E."/>
            <person name="Chang J.L."/>
            <person name="Chapple C."/>
            <person name="Chatterji S."/>
            <person name="Chinwalla A."/>
            <person name="Civetta A."/>
            <person name="Clifton S.W."/>
            <person name="Comeron J.M."/>
            <person name="Costello J.C."/>
            <person name="Coyne J.A."/>
            <person name="Daub J."/>
            <person name="David R.G."/>
            <person name="Delcher A.L."/>
            <person name="Delehaunty K."/>
            <person name="Do C.B."/>
            <person name="Ebling H."/>
            <person name="Edwards K."/>
            <person name="Eickbush T."/>
            <person name="Evans J.D."/>
            <person name="Filipski A."/>
            <person name="Findeiss S."/>
            <person name="Freyhult E."/>
            <person name="Fulton L."/>
            <person name="Fulton R."/>
            <person name="Garcia A.C."/>
            <person name="Gardiner A."/>
            <person name="Garfield D.A."/>
            <person name="Garvin B.E."/>
            <person name="Gibson G."/>
            <person name="Gilbert D."/>
            <person name="Gnerre S."/>
            <person name="Godfrey J."/>
            <person name="Good R."/>
            <person name="Gotea V."/>
            <person name="Gravely B."/>
            <person name="Greenberg A.J."/>
            <person name="Griffiths-Jones S."/>
            <person name="Gross S."/>
            <person name="Guigo R."/>
            <person name="Gustafson E.A."/>
            <person name="Haerty W."/>
            <person name="Hahn M.W."/>
            <person name="Halligan D.L."/>
            <person name="Halpern A.L."/>
            <person name="Halter G.M."/>
            <person name="Han M.V."/>
            <person name="Heger A."/>
            <person name="Hillier L."/>
            <person name="Hinrichs A.S."/>
            <person name="Holmes I."/>
            <person name="Hoskins R.A."/>
            <person name="Hubisz M.J."/>
            <person name="Hultmark D."/>
            <person name="Huntley M.A."/>
            <person name="Jaffe D.B."/>
            <person name="Jagadeeshan S."/>
            <person name="Jeck W.R."/>
            <person name="Johnson J."/>
            <person name="Jones C.D."/>
            <person name="Jordan W.C."/>
            <person name="Karpen G.H."/>
            <person name="Kataoka E."/>
            <person name="Keightley P.D."/>
            <person name="Kheradpour P."/>
            <person name="Kirkness E.F."/>
            <person name="Koerich L.B."/>
            <person name="Kristiansen K."/>
            <person name="Kudrna D."/>
            <person name="Kulathinal R.J."/>
            <person name="Kumar S."/>
            <person name="Kwok R."/>
            <person name="Lander E."/>
            <person name="Langley C.H."/>
            <person name="Lapoint R."/>
            <person name="Lazzaro B.P."/>
            <person name="Lee S.J."/>
            <person name="Levesque L."/>
            <person name="Li R."/>
            <person name="Lin C.F."/>
            <person name="Lin M.F."/>
            <person name="Lindblad-Toh K."/>
            <person name="Llopart A."/>
            <person name="Long M."/>
            <person name="Low L."/>
            <person name="Lozovsky E."/>
            <person name="Lu J."/>
            <person name="Luo M."/>
            <person name="Machado C.A."/>
            <person name="Makalowski W."/>
            <person name="Marzo M."/>
            <person name="Matsuda M."/>
            <person name="Matzkin L."/>
            <person name="McAllister B."/>
            <person name="McBride C.S."/>
            <person name="McKernan B."/>
            <person name="McKernan K."/>
            <person name="Mendez-Lago M."/>
            <person name="Minx P."/>
            <person name="Mollenhauer M.U."/>
            <person name="Montooth K."/>
            <person name="Mount S.M."/>
            <person name="Mu X."/>
            <person name="Myers E."/>
            <person name="Negre B."/>
            <person name="Newfeld S."/>
            <person name="Nielsen R."/>
            <person name="Noor M.A."/>
            <person name="O'Grady P."/>
            <person name="Pachter L."/>
            <person name="Papaceit M."/>
            <person name="Parisi M.J."/>
            <person name="Parisi M."/>
            <person name="Parts L."/>
            <person name="Pedersen J.S."/>
            <person name="Pesole G."/>
            <person name="Phillippy A.M."/>
            <person name="Ponting C.P."/>
            <person name="Pop M."/>
            <person name="Porcelli D."/>
            <person name="Powell J.R."/>
            <person name="Prohaska S."/>
            <person name="Pruitt K."/>
            <person name="Puig M."/>
            <person name="Quesneville H."/>
            <person name="Ram K.R."/>
            <person name="Rand D."/>
            <person name="Rasmussen M.D."/>
            <person name="Reed L.K."/>
            <person name="Reenan R."/>
            <person name="Reily A."/>
            <person name="Remington K.A."/>
            <person name="Rieger T.T."/>
            <person name="Ritchie M.G."/>
            <person name="Robin C."/>
            <person name="Rogers Y.H."/>
            <person name="Rohde C."/>
            <person name="Rozas J."/>
            <person name="Rubenfield M.J."/>
            <person name="Ruiz A."/>
            <person name="Russo S."/>
            <person name="Salzberg S.L."/>
            <person name="Sanchez-Gracia A."/>
            <person name="Saranga D.J."/>
            <person name="Sato H."/>
            <person name="Schaeffer S.W."/>
            <person name="Schatz M.C."/>
            <person name="Schlenke T."/>
            <person name="Schwartz R."/>
            <person name="Segarra C."/>
            <person name="Singh R.S."/>
            <person name="Sirot L."/>
            <person name="Sirota M."/>
            <person name="Sisneros N.B."/>
            <person name="Smith C.D."/>
            <person name="Smith T.F."/>
            <person name="Spieth J."/>
            <person name="Stage D.E."/>
            <person name="Stark A."/>
            <person name="Stephan W."/>
            <person name="Strausberg R.L."/>
            <person name="Strempel S."/>
            <person name="Sturgill D."/>
            <person name="Sutton G."/>
            <person name="Sutton G.G."/>
            <person name="Tao W."/>
            <person name="Teichmann S."/>
            <person name="Tobari Y.N."/>
            <person name="Tomimura Y."/>
            <person name="Tsolas J.M."/>
            <person name="Valente V.L."/>
            <person name="Venter E."/>
            <person name="Venter J.C."/>
            <person name="Vicario S."/>
            <person name="Vieira F.G."/>
            <person name="Vilella A.J."/>
            <person name="Villasante A."/>
            <person name="Walenz B."/>
            <person name="Wang J."/>
            <person name="Wasserman M."/>
            <person name="Watts T."/>
            <person name="Wilson D."/>
            <person name="Wilson R.K."/>
            <person name="Wing R.A."/>
            <person name="Wolfner M.F."/>
            <person name="Wong A."/>
            <person name="Wong G.K."/>
            <person name="Wu C.I."/>
            <person name="Wu G."/>
            <person name="Yamamoto D."/>
            <person name="Yang H.P."/>
            <person name="Yang S.P."/>
            <person name="Yorke J.A."/>
            <person name="Yoshida K."/>
            <person name="Zdobnov E."/>
            <person name="Zhang P."/>
            <person name="Zhang Y."/>
            <person name="Zimin A.V."/>
            <person name="Baldwin J."/>
            <person name="Abdouelleil A."/>
            <person name="Abdulkadir J."/>
            <person name="Abebe A."/>
            <person name="Abera B."/>
            <person name="Abreu J."/>
            <person name="Acer S.C."/>
            <person name="Aftuck L."/>
            <person name="Alexander A."/>
            <person name="An P."/>
            <person name="Anderson E."/>
            <person name="Anderson S."/>
            <person name="Arachi H."/>
            <person name="Azer M."/>
            <person name="Bachantsang P."/>
            <person name="Barry A."/>
            <person name="Bayul T."/>
            <person name="Berlin A."/>
            <person name="Bessette D."/>
            <person name="Bloom T."/>
            <person name="Blye J."/>
            <person name="Boguslavskiy L."/>
            <person name="Bonnet C."/>
            <person name="Boukhgalter B."/>
            <person name="Bourzgui I."/>
            <person name="Brown A."/>
            <person name="Cahill P."/>
            <person name="Channer S."/>
            <person name="Cheshatsang Y."/>
            <person name="Chuda L."/>
            <person name="Citroen M."/>
            <person name="Collymore A."/>
            <person name="Cooke P."/>
            <person name="Costello M."/>
            <person name="D'Aco K."/>
            <person name="Daza R."/>
            <person name="De Haan G."/>
            <person name="DeGray S."/>
            <person name="DeMaso C."/>
            <person name="Dhargay N."/>
            <person name="Dooley K."/>
            <person name="Dooley E."/>
            <person name="Doricent M."/>
            <person name="Dorje P."/>
            <person name="Dorjee K."/>
            <person name="Dupes A."/>
            <person name="Elong R."/>
            <person name="Falk J."/>
            <person name="Farina A."/>
            <person name="Faro S."/>
            <person name="Ferguson D."/>
            <person name="Fisher S."/>
            <person name="Foley C.D."/>
            <person name="Franke A."/>
            <person name="Friedrich D."/>
            <person name="Gadbois L."/>
            <person name="Gearin G."/>
            <person name="Gearin C.R."/>
            <person name="Giannoukos G."/>
            <person name="Goode T."/>
            <person name="Graham J."/>
            <person name="Grandbois E."/>
            <person name="Grewal S."/>
            <person name="Gyaltsen K."/>
            <person name="Hafez N."/>
            <person name="Hagos B."/>
            <person name="Hall J."/>
            <person name="Henson C."/>
            <person name="Hollinger A."/>
            <person name="Honan T."/>
            <person name="Huard M.D."/>
            <person name="Hughes L."/>
            <person name="Hurhula B."/>
            <person name="Husby M.E."/>
            <person name="Kamat A."/>
            <person name="Kanga B."/>
            <person name="Kashin S."/>
            <person name="Khazanovich D."/>
            <person name="Kisner P."/>
            <person name="Lance K."/>
            <person name="Lara M."/>
            <person name="Lee W."/>
            <person name="Lennon N."/>
            <person name="Letendre F."/>
            <person name="LeVine R."/>
            <person name="Lipovsky A."/>
            <person name="Liu X."/>
            <person name="Liu J."/>
            <person name="Liu S."/>
            <person name="Lokyitsang T."/>
            <person name="Lokyitsang Y."/>
            <person name="Lubonja R."/>
            <person name="Lui A."/>
            <person name="MacDonald P."/>
            <person name="Magnisalis V."/>
            <person name="Maru K."/>
            <person name="Matthews C."/>
            <person name="McCusker W."/>
            <person name="McDonough S."/>
            <person name="Mehta T."/>
            <person name="Meldrim J."/>
            <person name="Meneus L."/>
            <person name="Mihai O."/>
            <person name="Mihalev A."/>
            <person name="Mihova T."/>
            <person name="Mittelman R."/>
            <person name="Mlenga V."/>
            <person name="Montmayeur A."/>
            <person name="Mulrain L."/>
            <person name="Navidi A."/>
            <person name="Naylor J."/>
            <person name="Negash T."/>
            <person name="Nguyen T."/>
            <person name="Nguyen N."/>
            <person name="Nicol R."/>
            <person name="Norbu C."/>
            <person name="Norbu N."/>
            <person name="Novod N."/>
            <person name="O'Neill B."/>
            <person name="Osman S."/>
            <person name="Markiewicz E."/>
            <person name="Oyono O.L."/>
            <person name="Patti C."/>
            <person name="Phunkhang P."/>
            <person name="Pierre F."/>
            <person name="Priest M."/>
            <person name="Raghuraman S."/>
            <person name="Rege F."/>
            <person name="Reyes R."/>
            <person name="Rise C."/>
            <person name="Rogov P."/>
            <person name="Ross K."/>
            <person name="Ryan E."/>
            <person name="Settipalli S."/>
            <person name="Shea T."/>
            <person name="Sherpa N."/>
            <person name="Shi L."/>
            <person name="Shih D."/>
            <person name="Sparrow T."/>
            <person name="Spaulding J."/>
            <person name="Stalker J."/>
            <person name="Stange-Thomann N."/>
            <person name="Stavropoulos S."/>
            <person name="Stone C."/>
            <person name="Strader C."/>
            <person name="Tesfaye S."/>
            <person name="Thomson T."/>
            <person name="Thoulutsang Y."/>
            <person name="Thoulutsang D."/>
            <person name="Topham K."/>
            <person name="Topping I."/>
            <person name="Tsamla T."/>
            <person name="Vassiliev H."/>
            <person name="Vo A."/>
            <person name="Wangchuk T."/>
            <person name="Wangdi T."/>
            <person name="Weiand M."/>
            <person name="Wilkinson J."/>
            <person name="Wilson A."/>
            <person name="Yadav S."/>
            <person name="Young G."/>
            <person name="Yu Q."/>
            <person name="Zembek L."/>
            <person name="Zhong D."/>
            <person name="Zimmer A."/>
            <person name="Zwirko Z."/>
            <person name="Jaffe D.B."/>
            <person name="Alvarez P."/>
            <person name="Brockman W."/>
            <person name="Butler J."/>
            <person name="Chin C."/>
            <person name="Gnerre S."/>
            <person name="Grabherr M."/>
            <person name="Kleber M."/>
            <person name="Mauceli E."/>
            <person name="MacCallum I."/>
        </authorList>
    </citation>
    <scope>NUCLEOTIDE SEQUENCE [LARGE SCALE GENOMIC DNA]</scope>
    <source>
        <strain evidence="2">white501</strain>
    </source>
</reference>
<gene>
    <name evidence="1" type="primary">Dsim\GD23845</name>
    <name evidence="1" type="ORF">Dsim_GD23845</name>
</gene>
<dbReference type="EMBL" id="CM000361">
    <property type="protein sequence ID" value="EDX04828.1"/>
    <property type="molecule type" value="Genomic_DNA"/>
</dbReference>
<evidence type="ECO:0000313" key="1">
    <source>
        <dbReference type="EMBL" id="EDX04828.1"/>
    </source>
</evidence>
<name>B4Q478_DROSI</name>
<evidence type="ECO:0000313" key="2">
    <source>
        <dbReference type="Proteomes" id="UP000000304"/>
    </source>
</evidence>
<dbReference type="AlphaFoldDB" id="B4Q478"/>
<proteinExistence type="predicted"/>
<protein>
    <submittedName>
        <fullName evidence="1">GD23845</fullName>
    </submittedName>
</protein>
<dbReference type="Proteomes" id="UP000000304">
    <property type="component" value="Chromosome 2L"/>
</dbReference>
<keyword evidence="2" id="KW-1185">Reference proteome</keyword>